<keyword evidence="5 8" id="KW-1133">Transmembrane helix</keyword>
<feature type="domain" description="Cytochrome c oxidase assembly factor 3 mitochondrial coiled-coil" evidence="9">
    <location>
        <begin position="40"/>
        <end position="86"/>
    </location>
</feature>
<dbReference type="PANTHER" id="PTHR15642:SF3">
    <property type="entry name" value="CYTOCHROME C OXIDASE ASSEMBLY FACTOR 3 HOMOLOG, MITOCHONDRIAL"/>
    <property type="match status" value="1"/>
</dbReference>
<evidence type="ECO:0000256" key="7">
    <source>
        <dbReference type="ARBA" id="ARBA00023136"/>
    </source>
</evidence>
<evidence type="ECO:0000256" key="4">
    <source>
        <dbReference type="ARBA" id="ARBA00022692"/>
    </source>
</evidence>
<keyword evidence="11" id="KW-1185">Reference proteome</keyword>
<accession>A0AAW1F6L8</accession>
<evidence type="ECO:0000313" key="10">
    <source>
        <dbReference type="EMBL" id="KAK9530095.1"/>
    </source>
</evidence>
<comment type="subunit">
    <text evidence="8">Component of 250-400 kDa complexes called cytochrome oxidase assembly intermediates or COA complexes.</text>
</comment>
<gene>
    <name evidence="10" type="ORF">VZT92_011624</name>
</gene>
<organism evidence="10 11">
    <name type="scientific">Zoarces viviparus</name>
    <name type="common">Viviparous eelpout</name>
    <name type="synonym">Blennius viviparus</name>
    <dbReference type="NCBI Taxonomy" id="48416"/>
    <lineage>
        <taxon>Eukaryota</taxon>
        <taxon>Metazoa</taxon>
        <taxon>Chordata</taxon>
        <taxon>Craniata</taxon>
        <taxon>Vertebrata</taxon>
        <taxon>Euteleostomi</taxon>
        <taxon>Actinopterygii</taxon>
        <taxon>Neopterygii</taxon>
        <taxon>Teleostei</taxon>
        <taxon>Neoteleostei</taxon>
        <taxon>Acanthomorphata</taxon>
        <taxon>Eupercaria</taxon>
        <taxon>Perciformes</taxon>
        <taxon>Cottioidei</taxon>
        <taxon>Zoarcales</taxon>
        <taxon>Zoarcidae</taxon>
        <taxon>Zoarcinae</taxon>
        <taxon>Zoarces</taxon>
    </lineage>
</organism>
<proteinExistence type="inferred from homology"/>
<comment type="caution">
    <text evidence="10">The sequence shown here is derived from an EMBL/GenBank/DDBJ whole genome shotgun (WGS) entry which is preliminary data.</text>
</comment>
<comment type="function">
    <text evidence="1">Core component of the MITRAC (mitochondrial translation regulation assembly intermediate of cytochrome c oxidase complex) complex, that regulates cytochrome c oxidase assembly. MITRAC complexes regulate both translation of mitochondrial encoded components and assembly of nuclear-encoded components imported in mitochondrion. Required for efficient translation of MT-CO1 and mitochondrial respiratory chain complex IV assembly.</text>
</comment>
<keyword evidence="6 8" id="KW-0496">Mitochondrion</keyword>
<dbReference type="InterPro" id="IPR041752">
    <property type="entry name" value="Coa3"/>
</dbReference>
<dbReference type="EMBL" id="JBCEZU010000100">
    <property type="protein sequence ID" value="KAK9530095.1"/>
    <property type="molecule type" value="Genomic_DNA"/>
</dbReference>
<evidence type="ECO:0000256" key="6">
    <source>
        <dbReference type="ARBA" id="ARBA00023128"/>
    </source>
</evidence>
<name>A0AAW1F6L8_ZOAVI</name>
<dbReference type="Pfam" id="PF09813">
    <property type="entry name" value="Coa3_cc"/>
    <property type="match status" value="1"/>
</dbReference>
<keyword evidence="4 8" id="KW-0812">Transmembrane</keyword>
<dbReference type="GO" id="GO:0005743">
    <property type="term" value="C:mitochondrial inner membrane"/>
    <property type="evidence" value="ECO:0007669"/>
    <property type="project" value="UniProtKB-UniRule"/>
</dbReference>
<evidence type="ECO:0000313" key="11">
    <source>
        <dbReference type="Proteomes" id="UP001488805"/>
    </source>
</evidence>
<dbReference type="AlphaFoldDB" id="A0AAW1F6L8"/>
<protein>
    <recommendedName>
        <fullName evidence="8">Cytochrome c oxidase assembly factor 3</fullName>
    </recommendedName>
</protein>
<keyword evidence="8" id="KW-0999">Mitochondrion inner membrane</keyword>
<dbReference type="PANTHER" id="PTHR15642">
    <property type="entry name" value="CYTOCHROME C OXIDASE ASSEMBLY FACTOR 3, MITOCHONDRIAL"/>
    <property type="match status" value="1"/>
</dbReference>
<comment type="function">
    <text evidence="8">Required for assembly of cytochrome c oxidase (complex IV).</text>
</comment>
<evidence type="ECO:0000256" key="5">
    <source>
        <dbReference type="ARBA" id="ARBA00022989"/>
    </source>
</evidence>
<evidence type="ECO:0000256" key="1">
    <source>
        <dbReference type="ARBA" id="ARBA00003429"/>
    </source>
</evidence>
<dbReference type="InterPro" id="IPR018628">
    <property type="entry name" value="Coa3_CC"/>
</dbReference>
<reference evidence="10 11" key="1">
    <citation type="journal article" date="2024" name="Genome Biol. Evol.">
        <title>Chromosome-level genome assembly of the viviparous eelpout Zoarces viviparus.</title>
        <authorList>
            <person name="Fuhrmann N."/>
            <person name="Brasseur M.V."/>
            <person name="Bakowski C.E."/>
            <person name="Podsiadlowski L."/>
            <person name="Prost S."/>
            <person name="Krehenwinkel H."/>
            <person name="Mayer C."/>
        </authorList>
    </citation>
    <scope>NUCLEOTIDE SEQUENCE [LARGE SCALE GENOMIC DNA]</scope>
    <source>
        <strain evidence="10">NO-MEL_2022_Ind0_liver</strain>
    </source>
</reference>
<evidence type="ECO:0000256" key="2">
    <source>
        <dbReference type="ARBA" id="ARBA00004304"/>
    </source>
</evidence>
<evidence type="ECO:0000259" key="9">
    <source>
        <dbReference type="Pfam" id="PF09813"/>
    </source>
</evidence>
<keyword evidence="7 8" id="KW-0472">Membrane</keyword>
<evidence type="ECO:0000256" key="8">
    <source>
        <dbReference type="RuleBase" id="RU367056"/>
    </source>
</evidence>
<comment type="subcellular location">
    <subcellularLocation>
        <location evidence="2">Mitochondrion membrane</location>
        <topology evidence="2">Single-pass membrane protein</topology>
    </subcellularLocation>
</comment>
<evidence type="ECO:0000256" key="3">
    <source>
        <dbReference type="ARBA" id="ARBA00007035"/>
    </source>
</evidence>
<feature type="transmembrane region" description="Helical" evidence="8">
    <location>
        <begin position="53"/>
        <end position="74"/>
    </location>
</feature>
<sequence>MADKTPKEPVGTPVATRIDPTKEAISQGQLHFIRQVELQQWKKKTQKLRTRNVVTGIAIGALVMGIYGYTFYAVSQERIMDEMDEEAKRARLQGPKTGAN</sequence>
<dbReference type="Proteomes" id="UP001488805">
    <property type="component" value="Unassembled WGS sequence"/>
</dbReference>
<dbReference type="GO" id="GO:0033617">
    <property type="term" value="P:mitochondrial respiratory chain complex IV assembly"/>
    <property type="evidence" value="ECO:0007669"/>
    <property type="project" value="UniProtKB-UniRule"/>
</dbReference>
<comment type="similarity">
    <text evidence="3 8">Belongs to the COA3 family.</text>
</comment>